<dbReference type="EMBL" id="AGCU01038451">
    <property type="status" value="NOT_ANNOTATED_CDS"/>
    <property type="molecule type" value="Genomic_DNA"/>
</dbReference>
<evidence type="ECO:0000256" key="3">
    <source>
        <dbReference type="ARBA" id="ARBA00004906"/>
    </source>
</evidence>
<dbReference type="InterPro" id="IPR013083">
    <property type="entry name" value="Znf_RING/FYVE/PHD"/>
</dbReference>
<dbReference type="PROSITE" id="PS00518">
    <property type="entry name" value="ZF_RING_1"/>
    <property type="match status" value="1"/>
</dbReference>
<evidence type="ECO:0000256" key="11">
    <source>
        <dbReference type="ARBA" id="ARBA00022833"/>
    </source>
</evidence>
<accession>K7FDP2</accession>
<dbReference type="EC" id="2.3.2.27" evidence="5"/>
<dbReference type="PANTHER" id="PTHR24103">
    <property type="entry name" value="E3 UBIQUITIN-PROTEIN LIGASE TRIM"/>
    <property type="match status" value="1"/>
</dbReference>
<evidence type="ECO:0000256" key="6">
    <source>
        <dbReference type="ARBA" id="ARBA00022490"/>
    </source>
</evidence>
<keyword evidence="7" id="KW-0808">Transferase</keyword>
<dbReference type="InterPro" id="IPR017907">
    <property type="entry name" value="Znf_RING_CS"/>
</dbReference>
<feature type="coiled-coil region" evidence="14">
    <location>
        <begin position="182"/>
        <end position="217"/>
    </location>
</feature>
<evidence type="ECO:0000313" key="18">
    <source>
        <dbReference type="Ensembl" id="ENSPSIP00000006152.1"/>
    </source>
</evidence>
<evidence type="ECO:0000259" key="16">
    <source>
        <dbReference type="PROSITE" id="PS50119"/>
    </source>
</evidence>
<dbReference type="InterPro" id="IPR003879">
    <property type="entry name" value="Butyrophylin_SPRY"/>
</dbReference>
<dbReference type="InterPro" id="IPR043136">
    <property type="entry name" value="B30.2/SPRY_sf"/>
</dbReference>
<dbReference type="GO" id="GO:0061630">
    <property type="term" value="F:ubiquitin protein ligase activity"/>
    <property type="evidence" value="ECO:0007669"/>
    <property type="project" value="UniProtKB-EC"/>
</dbReference>
<dbReference type="Pfam" id="PF15227">
    <property type="entry name" value="zf-C3HC4_4"/>
    <property type="match status" value="1"/>
</dbReference>
<dbReference type="InterPro" id="IPR013320">
    <property type="entry name" value="ConA-like_dom_sf"/>
</dbReference>
<sequence length="469" mass="53355">AAAMALANPLEKLQEEAICSICLEYMSDPVSIDCGHNFCRACITEYCREKGLGARGPLVCPQCREAFHKSNVRPNRQLANIVESIKQLGLSPAKGQLEALCRKHEEKLKLFCEEDGEAICVVCRESLEHRPHTVYPLEEAAQMYKIKLQKSLLRKPYWSICSCRHSQSNGTGEQKEVVKKKRERIVTEFEKLHRLLAEEEKQLLQKLEQEEKIILQRLHENLTRLLEQKFSLDKLILEIREKSQQSADMLLKDMKSTLSRCEAVTVQAPEACSVALRENYSIPEHCLGMRDMLKKFKVEVTLDPKTAHPARGGKSLLLSLSDSHKRFNASPLVLGLQAFTAGRRYWEVQVGDKPEWGLGLCRESARRKGTVVLSPSNGFWVLRLHSQGKYEALTSPLTSLRLSVRPRRVGIFLDYEAGEITFYNVTDRDHIYTFTDQFAGPLRPLFCPGASMDSKNAEPLVISWVRETD</sequence>
<evidence type="ECO:0000256" key="12">
    <source>
        <dbReference type="ARBA" id="ARBA00023054"/>
    </source>
</evidence>
<keyword evidence="19" id="KW-1185">Reference proteome</keyword>
<dbReference type="OMA" id="WVRDTQG"/>
<dbReference type="PROSITE" id="PS50188">
    <property type="entry name" value="B302_SPRY"/>
    <property type="match status" value="1"/>
</dbReference>
<proteinExistence type="inferred from homology"/>
<reference evidence="18" key="3">
    <citation type="submission" date="2025-08" db="UniProtKB">
        <authorList>
            <consortium name="Ensembl"/>
        </authorList>
    </citation>
    <scope>IDENTIFICATION</scope>
</reference>
<dbReference type="Gene3D" id="3.30.160.60">
    <property type="entry name" value="Classic Zinc Finger"/>
    <property type="match status" value="1"/>
</dbReference>
<evidence type="ECO:0000256" key="9">
    <source>
        <dbReference type="ARBA" id="ARBA00022771"/>
    </source>
</evidence>
<dbReference type="InterPro" id="IPR001841">
    <property type="entry name" value="Znf_RING"/>
</dbReference>
<comment type="catalytic activity">
    <reaction evidence="1">
        <text>S-ubiquitinyl-[E2 ubiquitin-conjugating enzyme]-L-cysteine + [acceptor protein]-L-lysine = [E2 ubiquitin-conjugating enzyme]-L-cysteine + N(6)-ubiquitinyl-[acceptor protein]-L-lysine.</text>
        <dbReference type="EC" id="2.3.2.27"/>
    </reaction>
</comment>
<dbReference type="InterPro" id="IPR050143">
    <property type="entry name" value="TRIM/RBCC"/>
</dbReference>
<protein>
    <recommendedName>
        <fullName evidence="5">RING-type E3 ubiquitin transferase</fullName>
        <ecNumber evidence="5">2.3.2.27</ecNumber>
    </recommendedName>
</protein>
<evidence type="ECO:0000259" key="17">
    <source>
        <dbReference type="PROSITE" id="PS50188"/>
    </source>
</evidence>
<dbReference type="Gene3D" id="2.60.120.920">
    <property type="match status" value="1"/>
</dbReference>
<dbReference type="InterPro" id="IPR006574">
    <property type="entry name" value="PRY"/>
</dbReference>
<dbReference type="GeneTree" id="ENSGT00940000154126"/>
<dbReference type="SMART" id="SM00449">
    <property type="entry name" value="SPRY"/>
    <property type="match status" value="1"/>
</dbReference>
<dbReference type="InterPro" id="IPR000315">
    <property type="entry name" value="Znf_B-box"/>
</dbReference>
<dbReference type="HOGENOM" id="CLU_013137_0_3_1"/>
<keyword evidence="6" id="KW-0963">Cytoplasm</keyword>
<evidence type="ECO:0000259" key="15">
    <source>
        <dbReference type="PROSITE" id="PS50089"/>
    </source>
</evidence>
<feature type="domain" description="B box-type" evidence="16">
    <location>
        <begin position="96"/>
        <end position="137"/>
    </location>
</feature>
<organism evidence="18 19">
    <name type="scientific">Pelodiscus sinensis</name>
    <name type="common">Chinese softshell turtle</name>
    <name type="synonym">Trionyx sinensis</name>
    <dbReference type="NCBI Taxonomy" id="13735"/>
    <lineage>
        <taxon>Eukaryota</taxon>
        <taxon>Metazoa</taxon>
        <taxon>Chordata</taxon>
        <taxon>Craniata</taxon>
        <taxon>Vertebrata</taxon>
        <taxon>Euteleostomi</taxon>
        <taxon>Archelosauria</taxon>
        <taxon>Testudinata</taxon>
        <taxon>Testudines</taxon>
        <taxon>Cryptodira</taxon>
        <taxon>Trionychia</taxon>
        <taxon>Trionychidae</taxon>
        <taxon>Pelodiscus</taxon>
    </lineage>
</organism>
<dbReference type="SMART" id="SM00336">
    <property type="entry name" value="BBOX"/>
    <property type="match status" value="1"/>
</dbReference>
<reference evidence="18" key="4">
    <citation type="submission" date="2025-09" db="UniProtKB">
        <authorList>
            <consortium name="Ensembl"/>
        </authorList>
    </citation>
    <scope>IDENTIFICATION</scope>
</reference>
<evidence type="ECO:0000256" key="14">
    <source>
        <dbReference type="SAM" id="Coils"/>
    </source>
</evidence>
<dbReference type="Gene3D" id="3.30.40.10">
    <property type="entry name" value="Zinc/RING finger domain, C3HC4 (zinc finger)"/>
    <property type="match status" value="1"/>
</dbReference>
<dbReference type="InterPro" id="IPR003877">
    <property type="entry name" value="SPRY_dom"/>
</dbReference>
<evidence type="ECO:0000256" key="13">
    <source>
        <dbReference type="PROSITE-ProRule" id="PRU00024"/>
    </source>
</evidence>
<dbReference type="FunFam" id="2.60.120.920:FF:000004">
    <property type="entry name" value="Butyrophilin subfamily 1 member A1"/>
    <property type="match status" value="1"/>
</dbReference>
<comment type="similarity">
    <text evidence="4">Belongs to the TRIM/RBCC family.</text>
</comment>
<evidence type="ECO:0000256" key="5">
    <source>
        <dbReference type="ARBA" id="ARBA00012483"/>
    </source>
</evidence>
<dbReference type="PROSITE" id="PS50119">
    <property type="entry name" value="ZF_BBOX"/>
    <property type="match status" value="1"/>
</dbReference>
<dbReference type="AlphaFoldDB" id="K7FDP2"/>
<keyword evidence="11" id="KW-0862">Zinc</keyword>
<dbReference type="PRINTS" id="PR01406">
    <property type="entry name" value="BBOXZNFINGER"/>
</dbReference>
<dbReference type="SMART" id="SM00184">
    <property type="entry name" value="RING"/>
    <property type="match status" value="1"/>
</dbReference>
<evidence type="ECO:0000256" key="10">
    <source>
        <dbReference type="ARBA" id="ARBA00022786"/>
    </source>
</evidence>
<keyword evidence="12 14" id="KW-0175">Coiled coil</keyword>
<dbReference type="SUPFAM" id="SSF49899">
    <property type="entry name" value="Concanavalin A-like lectins/glucanases"/>
    <property type="match status" value="1"/>
</dbReference>
<dbReference type="PROSITE" id="PS50089">
    <property type="entry name" value="ZF_RING_2"/>
    <property type="match status" value="1"/>
</dbReference>
<dbReference type="SUPFAM" id="SSF57850">
    <property type="entry name" value="RING/U-box"/>
    <property type="match status" value="1"/>
</dbReference>
<evidence type="ECO:0000256" key="2">
    <source>
        <dbReference type="ARBA" id="ARBA00004496"/>
    </source>
</evidence>
<dbReference type="Proteomes" id="UP000007267">
    <property type="component" value="Unassembled WGS sequence"/>
</dbReference>
<feature type="domain" description="B30.2/SPRY" evidence="17">
    <location>
        <begin position="280"/>
        <end position="464"/>
    </location>
</feature>
<evidence type="ECO:0000256" key="8">
    <source>
        <dbReference type="ARBA" id="ARBA00022723"/>
    </source>
</evidence>
<dbReference type="InterPro" id="IPR020457">
    <property type="entry name" value="Znf_B-box_chordata"/>
</dbReference>
<dbReference type="EMBL" id="AGCU01038452">
    <property type="status" value="NOT_ANNOTATED_CDS"/>
    <property type="molecule type" value="Genomic_DNA"/>
</dbReference>
<name>K7FDP2_PELSI</name>
<dbReference type="CDD" id="cd19762">
    <property type="entry name" value="Bbox2_TRIM7-like"/>
    <property type="match status" value="1"/>
</dbReference>
<dbReference type="PRINTS" id="PR01407">
    <property type="entry name" value="BUTYPHLNCDUF"/>
</dbReference>
<keyword evidence="8" id="KW-0479">Metal-binding</keyword>
<keyword evidence="10" id="KW-0833">Ubl conjugation pathway</keyword>
<reference evidence="19" key="1">
    <citation type="submission" date="2011-10" db="EMBL/GenBank/DDBJ databases">
        <authorList>
            <consortium name="Soft-shell Turtle Genome Consortium"/>
        </authorList>
    </citation>
    <scope>NUCLEOTIDE SEQUENCE [LARGE SCALE GENOMIC DNA]</scope>
    <source>
        <strain evidence="19">Daiwa-1</strain>
    </source>
</reference>
<dbReference type="SMART" id="SM00589">
    <property type="entry name" value="PRY"/>
    <property type="match status" value="1"/>
</dbReference>
<dbReference type="Pfam" id="PF00622">
    <property type="entry name" value="SPRY"/>
    <property type="match status" value="1"/>
</dbReference>
<dbReference type="InterPro" id="IPR001870">
    <property type="entry name" value="B30.2/SPRY"/>
</dbReference>
<dbReference type="GO" id="GO:0005737">
    <property type="term" value="C:cytoplasm"/>
    <property type="evidence" value="ECO:0007669"/>
    <property type="project" value="UniProtKB-SubCell"/>
</dbReference>
<evidence type="ECO:0000256" key="7">
    <source>
        <dbReference type="ARBA" id="ARBA00022679"/>
    </source>
</evidence>
<reference evidence="19" key="2">
    <citation type="journal article" date="2013" name="Nat. Genet.">
        <title>The draft genomes of soft-shell turtle and green sea turtle yield insights into the development and evolution of the turtle-specific body plan.</title>
        <authorList>
            <person name="Wang Z."/>
            <person name="Pascual-Anaya J."/>
            <person name="Zadissa A."/>
            <person name="Li W."/>
            <person name="Niimura Y."/>
            <person name="Huang Z."/>
            <person name="Li C."/>
            <person name="White S."/>
            <person name="Xiong Z."/>
            <person name="Fang D."/>
            <person name="Wang B."/>
            <person name="Ming Y."/>
            <person name="Chen Y."/>
            <person name="Zheng Y."/>
            <person name="Kuraku S."/>
            <person name="Pignatelli M."/>
            <person name="Herrero J."/>
            <person name="Beal K."/>
            <person name="Nozawa M."/>
            <person name="Li Q."/>
            <person name="Wang J."/>
            <person name="Zhang H."/>
            <person name="Yu L."/>
            <person name="Shigenobu S."/>
            <person name="Wang J."/>
            <person name="Liu J."/>
            <person name="Flicek P."/>
            <person name="Searle S."/>
            <person name="Wang J."/>
            <person name="Kuratani S."/>
            <person name="Yin Y."/>
            <person name="Aken B."/>
            <person name="Zhang G."/>
            <person name="Irie N."/>
        </authorList>
    </citation>
    <scope>NUCLEOTIDE SEQUENCE [LARGE SCALE GENOMIC DNA]</scope>
    <source>
        <strain evidence="19">Daiwa-1</strain>
    </source>
</reference>
<feature type="domain" description="RING-type" evidence="15">
    <location>
        <begin position="19"/>
        <end position="64"/>
    </location>
</feature>
<dbReference type="SUPFAM" id="SSF57845">
    <property type="entry name" value="B-box zinc-binding domain"/>
    <property type="match status" value="1"/>
</dbReference>
<dbReference type="Ensembl" id="ENSPSIT00000006189.1">
    <property type="protein sequence ID" value="ENSPSIP00000006152.1"/>
    <property type="gene ID" value="ENSPSIG00000005670.1"/>
</dbReference>
<dbReference type="eggNOG" id="KOG2177">
    <property type="taxonomic scope" value="Eukaryota"/>
</dbReference>
<dbReference type="GO" id="GO:0008270">
    <property type="term" value="F:zinc ion binding"/>
    <property type="evidence" value="ECO:0007669"/>
    <property type="project" value="UniProtKB-KW"/>
</dbReference>
<evidence type="ECO:0000313" key="19">
    <source>
        <dbReference type="Proteomes" id="UP000007267"/>
    </source>
</evidence>
<comment type="pathway">
    <text evidence="3">Protein modification; protein ubiquitination.</text>
</comment>
<evidence type="ECO:0000256" key="4">
    <source>
        <dbReference type="ARBA" id="ARBA00008518"/>
    </source>
</evidence>
<comment type="subcellular location">
    <subcellularLocation>
        <location evidence="2">Cytoplasm</location>
    </subcellularLocation>
</comment>
<dbReference type="Pfam" id="PF00643">
    <property type="entry name" value="zf-B_box"/>
    <property type="match status" value="1"/>
</dbReference>
<keyword evidence="9 13" id="KW-0863">Zinc-finger</keyword>
<evidence type="ECO:0000256" key="1">
    <source>
        <dbReference type="ARBA" id="ARBA00000900"/>
    </source>
</evidence>